<dbReference type="Proteomes" id="UP001146120">
    <property type="component" value="Unassembled WGS sequence"/>
</dbReference>
<proteinExistence type="predicted"/>
<organism evidence="1 2">
    <name type="scientific">Lagenidium giganteum</name>
    <dbReference type="NCBI Taxonomy" id="4803"/>
    <lineage>
        <taxon>Eukaryota</taxon>
        <taxon>Sar</taxon>
        <taxon>Stramenopiles</taxon>
        <taxon>Oomycota</taxon>
        <taxon>Peronosporomycetes</taxon>
        <taxon>Pythiales</taxon>
        <taxon>Pythiaceae</taxon>
    </lineage>
</organism>
<name>A0AAV2Z1T8_9STRA</name>
<sequence length="64" mass="7439">MLSCQPADGFERPLAFLLAQRQAYTYSPYTAASKERLRLHRQSNEEPIKVVCKSVVPCWVIRER</sequence>
<reference evidence="1" key="1">
    <citation type="submission" date="2022-11" db="EMBL/GenBank/DDBJ databases">
        <authorList>
            <person name="Morgan W.R."/>
            <person name="Tartar A."/>
        </authorList>
    </citation>
    <scope>NUCLEOTIDE SEQUENCE</scope>
    <source>
        <strain evidence="1">ARSEF 373</strain>
    </source>
</reference>
<evidence type="ECO:0000313" key="2">
    <source>
        <dbReference type="Proteomes" id="UP001146120"/>
    </source>
</evidence>
<dbReference type="EMBL" id="DAKRPA010000050">
    <property type="protein sequence ID" value="DBA01301.1"/>
    <property type="molecule type" value="Genomic_DNA"/>
</dbReference>
<dbReference type="AlphaFoldDB" id="A0AAV2Z1T8"/>
<keyword evidence="2" id="KW-1185">Reference proteome</keyword>
<reference evidence="1" key="2">
    <citation type="journal article" date="2023" name="Microbiol Resour">
        <title>Decontamination and Annotation of the Draft Genome Sequence of the Oomycete Lagenidium giganteum ARSEF 373.</title>
        <authorList>
            <person name="Morgan W.R."/>
            <person name="Tartar A."/>
        </authorList>
    </citation>
    <scope>NUCLEOTIDE SEQUENCE</scope>
    <source>
        <strain evidence="1">ARSEF 373</strain>
    </source>
</reference>
<accession>A0AAV2Z1T8</accession>
<comment type="caution">
    <text evidence="1">The sequence shown here is derived from an EMBL/GenBank/DDBJ whole genome shotgun (WGS) entry which is preliminary data.</text>
</comment>
<gene>
    <name evidence="1" type="ORF">N0F65_001806</name>
</gene>
<protein>
    <submittedName>
        <fullName evidence="1">Uncharacterized protein</fullName>
    </submittedName>
</protein>
<evidence type="ECO:0000313" key="1">
    <source>
        <dbReference type="EMBL" id="DBA01301.1"/>
    </source>
</evidence>